<organism evidence="6 7">
    <name type="scientific">Achromobacter aloeverae</name>
    <dbReference type="NCBI Taxonomy" id="1750518"/>
    <lineage>
        <taxon>Bacteria</taxon>
        <taxon>Pseudomonadati</taxon>
        <taxon>Pseudomonadota</taxon>
        <taxon>Betaproteobacteria</taxon>
        <taxon>Burkholderiales</taxon>
        <taxon>Alcaligenaceae</taxon>
        <taxon>Achromobacter</taxon>
    </lineage>
</organism>
<dbReference type="InterPro" id="IPR036388">
    <property type="entry name" value="WH-like_DNA-bd_sf"/>
</dbReference>
<dbReference type="PRINTS" id="PR00039">
    <property type="entry name" value="HTHLYSR"/>
</dbReference>
<evidence type="ECO:0000256" key="1">
    <source>
        <dbReference type="ARBA" id="ARBA00009437"/>
    </source>
</evidence>
<dbReference type="Gene3D" id="1.10.10.10">
    <property type="entry name" value="Winged helix-like DNA-binding domain superfamily/Winged helix DNA-binding domain"/>
    <property type="match status" value="1"/>
</dbReference>
<keyword evidence="2" id="KW-0805">Transcription regulation</keyword>
<dbReference type="Pfam" id="PF03466">
    <property type="entry name" value="LysR_substrate"/>
    <property type="match status" value="1"/>
</dbReference>
<keyword evidence="4" id="KW-0804">Transcription</keyword>
<dbReference type="RefSeq" id="WP_129151604.1">
    <property type="nucleotide sequence ID" value="NZ_JBHSDO010000020.1"/>
</dbReference>
<reference evidence="6 7" key="1">
    <citation type="journal article" date="2017" name="Int. J. Syst. Evol. Microbiol.">
        <title>Achromobacter aloeverae sp. nov., isolated from the root of Aloe vera (L.) Burm.f.</title>
        <authorList>
            <person name="Kuncharoen N."/>
            <person name="Muramatsu Y."/>
            <person name="Shibata C."/>
            <person name="Kamakura Y."/>
            <person name="Nakagawa Y."/>
            <person name="Tanasupawat S."/>
        </authorList>
    </citation>
    <scope>NUCLEOTIDE SEQUENCE [LARGE SCALE GENOMIC DNA]</scope>
    <source>
        <strain evidence="6 7">AVA-1</strain>
    </source>
</reference>
<dbReference type="GO" id="GO:0010628">
    <property type="term" value="P:positive regulation of gene expression"/>
    <property type="evidence" value="ECO:0007669"/>
    <property type="project" value="TreeGrafter"/>
</dbReference>
<accession>A0A4Q1HGJ4</accession>
<dbReference type="PROSITE" id="PS50931">
    <property type="entry name" value="HTH_LYSR"/>
    <property type="match status" value="1"/>
</dbReference>
<dbReference type="Gene3D" id="3.40.190.10">
    <property type="entry name" value="Periplasmic binding protein-like II"/>
    <property type="match status" value="2"/>
</dbReference>
<gene>
    <name evidence="6" type="ORF">C7R54_16710</name>
</gene>
<dbReference type="OrthoDB" id="8849678at2"/>
<dbReference type="SUPFAM" id="SSF46785">
    <property type="entry name" value="Winged helix' DNA-binding domain"/>
    <property type="match status" value="1"/>
</dbReference>
<evidence type="ECO:0000313" key="6">
    <source>
        <dbReference type="EMBL" id="RXN86582.1"/>
    </source>
</evidence>
<proteinExistence type="inferred from homology"/>
<dbReference type="PANTHER" id="PTHR30427:SF1">
    <property type="entry name" value="TRANSCRIPTIONAL ACTIVATOR PROTEIN LYSR"/>
    <property type="match status" value="1"/>
</dbReference>
<feature type="domain" description="HTH lysR-type" evidence="5">
    <location>
        <begin position="6"/>
        <end position="63"/>
    </location>
</feature>
<evidence type="ECO:0000256" key="2">
    <source>
        <dbReference type="ARBA" id="ARBA00023015"/>
    </source>
</evidence>
<evidence type="ECO:0000259" key="5">
    <source>
        <dbReference type="PROSITE" id="PS50931"/>
    </source>
</evidence>
<dbReference type="GO" id="GO:0003700">
    <property type="term" value="F:DNA-binding transcription factor activity"/>
    <property type="evidence" value="ECO:0007669"/>
    <property type="project" value="InterPro"/>
</dbReference>
<name>A0A4Q1HGJ4_9BURK</name>
<evidence type="ECO:0000313" key="7">
    <source>
        <dbReference type="Proteomes" id="UP000290849"/>
    </source>
</evidence>
<comment type="similarity">
    <text evidence="1">Belongs to the LysR transcriptional regulatory family.</text>
</comment>
<dbReference type="InterPro" id="IPR037424">
    <property type="entry name" value="NocR_PBP2"/>
</dbReference>
<keyword evidence="3" id="KW-0238">DNA-binding</keyword>
<dbReference type="Pfam" id="PF00126">
    <property type="entry name" value="HTH_1"/>
    <property type="match status" value="1"/>
</dbReference>
<dbReference type="InterPro" id="IPR005119">
    <property type="entry name" value="LysR_subst-bd"/>
</dbReference>
<dbReference type="PANTHER" id="PTHR30427">
    <property type="entry name" value="TRANSCRIPTIONAL ACTIVATOR PROTEIN LYSR"/>
    <property type="match status" value="1"/>
</dbReference>
<dbReference type="Proteomes" id="UP000290849">
    <property type="component" value="Unassembled WGS sequence"/>
</dbReference>
<dbReference type="SUPFAM" id="SSF53850">
    <property type="entry name" value="Periplasmic binding protein-like II"/>
    <property type="match status" value="1"/>
</dbReference>
<evidence type="ECO:0000256" key="4">
    <source>
        <dbReference type="ARBA" id="ARBA00023163"/>
    </source>
</evidence>
<dbReference type="EMBL" id="PYAL01000005">
    <property type="protein sequence ID" value="RXN86582.1"/>
    <property type="molecule type" value="Genomic_DNA"/>
</dbReference>
<protein>
    <submittedName>
        <fullName evidence="6">Transcriptional regulator</fullName>
    </submittedName>
</protein>
<dbReference type="GO" id="GO:0043565">
    <property type="term" value="F:sequence-specific DNA binding"/>
    <property type="evidence" value="ECO:0007669"/>
    <property type="project" value="TreeGrafter"/>
</dbReference>
<keyword evidence="7" id="KW-1185">Reference proteome</keyword>
<comment type="caution">
    <text evidence="6">The sequence shown here is derived from an EMBL/GenBank/DDBJ whole genome shotgun (WGS) entry which is preliminary data.</text>
</comment>
<dbReference type="InterPro" id="IPR036390">
    <property type="entry name" value="WH_DNA-bd_sf"/>
</dbReference>
<dbReference type="CDD" id="cd08415">
    <property type="entry name" value="PBP2_LysR_opines_like"/>
    <property type="match status" value="1"/>
</dbReference>
<dbReference type="AlphaFoldDB" id="A0A4Q1HGJ4"/>
<sequence>MTTPRLGLRQIEAFRAIMVSGSMTAAARRLHTSQPQVSRLIAQLEAVTQFPLFERNGSRLTPTLDGSRFFNEVEKTFIGLAGLESAAASIRSFAAGRLSVAAMPRLAGGLLARIVARFKTQYPDVMVSIQSGNAGTVHDWVSSGFCEAGLAMLYSDAPGVQVEPVVTTRCVAVLPRGHRLARLKRLKPADFVGEPFISFPMGSALRERIDGIFQAAKVERRIVAEAGLGASICALVAAGLGVSLINPVAAGEEKLEGDIEVRPFSPAVPVIIGLLYPPYHNRTRLVNVFAELAREVMRQELAAFDDGAVRRRDAAL</sequence>
<dbReference type="InterPro" id="IPR000847">
    <property type="entry name" value="LysR_HTH_N"/>
</dbReference>
<evidence type="ECO:0000256" key="3">
    <source>
        <dbReference type="ARBA" id="ARBA00023125"/>
    </source>
</evidence>